<dbReference type="EMBL" id="KZ107853">
    <property type="protein sequence ID" value="OSS45742.1"/>
    <property type="molecule type" value="Genomic_DNA"/>
</dbReference>
<keyword evidence="5" id="KW-0694">RNA-binding</keyword>
<dbReference type="OMA" id="IGNGPMD"/>
<dbReference type="GO" id="GO:0003723">
    <property type="term" value="F:RNA binding"/>
    <property type="evidence" value="ECO:0007669"/>
    <property type="project" value="UniProtKB-KW"/>
</dbReference>
<dbReference type="Pfam" id="PF09785">
    <property type="entry name" value="Prp31_C"/>
    <property type="match status" value="1"/>
</dbReference>
<reference evidence="11 12" key="1">
    <citation type="journal article" date="2017" name="Genome Announc.">
        <title>Genome sequence of the saprophytic ascomycete Epicoccum nigrum ICMP 19927 strain isolated from New Zealand.</title>
        <authorList>
            <person name="Fokin M."/>
            <person name="Fleetwood D."/>
            <person name="Weir B.S."/>
            <person name="Villas-Boas S.G."/>
        </authorList>
    </citation>
    <scope>NUCLEOTIDE SEQUENCE [LARGE SCALE GENOMIC DNA]</scope>
    <source>
        <strain evidence="11 12">ICMP 19927</strain>
    </source>
</reference>
<keyword evidence="4" id="KW-0747">Spliceosome</keyword>
<keyword evidence="6" id="KW-0508">mRNA splicing</keyword>
<dbReference type="PANTHER" id="PTHR13904">
    <property type="entry name" value="PRE-MRNA SPLICING FACTOR PRP31"/>
    <property type="match status" value="1"/>
</dbReference>
<feature type="region of interest" description="Disordered" evidence="9">
    <location>
        <begin position="15"/>
        <end position="46"/>
    </location>
</feature>
<evidence type="ECO:0000256" key="7">
    <source>
        <dbReference type="ARBA" id="ARBA00023242"/>
    </source>
</evidence>
<dbReference type="GO" id="GO:0005687">
    <property type="term" value="C:U4 snRNP"/>
    <property type="evidence" value="ECO:0007669"/>
    <property type="project" value="TreeGrafter"/>
</dbReference>
<evidence type="ECO:0000313" key="11">
    <source>
        <dbReference type="EMBL" id="OSS45742.1"/>
    </source>
</evidence>
<evidence type="ECO:0000256" key="9">
    <source>
        <dbReference type="SAM" id="MobiDB-lite"/>
    </source>
</evidence>
<organism evidence="11 12">
    <name type="scientific">Epicoccum nigrum</name>
    <name type="common">Soil fungus</name>
    <name type="synonym">Epicoccum purpurascens</name>
    <dbReference type="NCBI Taxonomy" id="105696"/>
    <lineage>
        <taxon>Eukaryota</taxon>
        <taxon>Fungi</taxon>
        <taxon>Dikarya</taxon>
        <taxon>Ascomycota</taxon>
        <taxon>Pezizomycotina</taxon>
        <taxon>Dothideomycetes</taxon>
        <taxon>Pleosporomycetidae</taxon>
        <taxon>Pleosporales</taxon>
        <taxon>Pleosporineae</taxon>
        <taxon>Didymellaceae</taxon>
        <taxon>Epicoccum</taxon>
    </lineage>
</organism>
<dbReference type="FunCoup" id="A0A1Y2LQ90">
    <property type="interactions" value="1144"/>
</dbReference>
<dbReference type="InterPro" id="IPR027105">
    <property type="entry name" value="Prp31"/>
</dbReference>
<gene>
    <name evidence="11" type="ORF">B5807_09762</name>
</gene>
<dbReference type="Gene3D" id="1.10.287.4070">
    <property type="match status" value="1"/>
</dbReference>
<feature type="domain" description="Nop" evidence="10">
    <location>
        <begin position="242"/>
        <end position="360"/>
    </location>
</feature>
<evidence type="ECO:0000313" key="12">
    <source>
        <dbReference type="Proteomes" id="UP000193240"/>
    </source>
</evidence>
<dbReference type="GO" id="GO:0071011">
    <property type="term" value="C:precatalytic spliceosome"/>
    <property type="evidence" value="ECO:0007669"/>
    <property type="project" value="TreeGrafter"/>
</dbReference>
<protein>
    <recommendedName>
        <fullName evidence="10">Nop domain-containing protein</fullName>
    </recommendedName>
</protein>
<evidence type="ECO:0000256" key="6">
    <source>
        <dbReference type="ARBA" id="ARBA00023187"/>
    </source>
</evidence>
<evidence type="ECO:0000256" key="4">
    <source>
        <dbReference type="ARBA" id="ARBA00022728"/>
    </source>
</evidence>
<feature type="region of interest" description="Disordered" evidence="9">
    <location>
        <begin position="362"/>
        <end position="394"/>
    </location>
</feature>
<keyword evidence="12" id="KW-1185">Reference proteome</keyword>
<dbReference type="InterPro" id="IPR002687">
    <property type="entry name" value="Nop_dom"/>
</dbReference>
<keyword evidence="8" id="KW-0687">Ribonucleoprotein</keyword>
<dbReference type="FunFam" id="1.10.246.90:FF:000002">
    <property type="entry name" value="U4/U6 small nuclear ribonucleoprotein Prp31"/>
    <property type="match status" value="1"/>
</dbReference>
<dbReference type="STRING" id="105696.A0A1Y2LQ90"/>
<comment type="similarity">
    <text evidence="2">Belongs to the PRP31 family.</text>
</comment>
<dbReference type="PANTHER" id="PTHR13904:SF0">
    <property type="entry name" value="U4_U6 SMALL NUCLEAR RIBONUCLEOPROTEIN PRP31"/>
    <property type="match status" value="1"/>
</dbReference>
<evidence type="ECO:0000256" key="1">
    <source>
        <dbReference type="ARBA" id="ARBA00004123"/>
    </source>
</evidence>
<evidence type="ECO:0000256" key="3">
    <source>
        <dbReference type="ARBA" id="ARBA00022664"/>
    </source>
</evidence>
<keyword evidence="7" id="KW-0539">Nucleus</keyword>
<dbReference type="AlphaFoldDB" id="A0A1Y2LQ90"/>
<dbReference type="SMART" id="SM00931">
    <property type="entry name" value="NOSIC"/>
    <property type="match status" value="1"/>
</dbReference>
<proteinExistence type="inferred from homology"/>
<feature type="region of interest" description="Disordered" evidence="9">
    <location>
        <begin position="511"/>
        <end position="536"/>
    </location>
</feature>
<sequence length="560" mass="60195">MATLEQELLADFADSGDEDVADLENDFAGGDFGSPDAGDGGEDEVMVDEEAEYAEKEGKKKDKGPADIRNAQSLMANLQPVLQQIEDVKDKMEEVMDGESIEDNPEYQLLKEANEFSTQIDGEIQAAHKFIRDNYSLRFPYLEELVKNPVDYAKTVAILGNRPLNDIKTIAQDADNVVGTPLKSILDAPTLMVITVEATRASGRELQDVELAAVMTACKLLLNLDKSKHILTEYVQSRMSVFAPNLTELIGSLTAAQLINYAGGLAGLAKTPACNIAPLGSNKASGLGLATNIGVRHQGFLYHSPILEQVRTDLKKQGLRIVSAKVILAARVDMVHSAPDGSTGRQLKDECERRLDKLTEIPANKGVRALPAPDDKPARKRGGRRARKAKEATAMTEIRKAQNRMAFGQEEKEVGYGDSTKGMGMIGATDTGRLRAQQIDPKTRAKLSKKNPGWGGDTTLGAASSLKGFGAGGTATSLRAQGLRTGGVGLQGSGMSSVAFTPVQGLELVDPRAREEASRKRKADEDRWFKGGSFTQLGGKTDAAGFKVPALPMKKPRTDG</sequence>
<evidence type="ECO:0000256" key="2">
    <source>
        <dbReference type="ARBA" id="ARBA00005572"/>
    </source>
</evidence>
<comment type="subcellular location">
    <subcellularLocation>
        <location evidence="1">Nucleus</location>
    </subcellularLocation>
</comment>
<dbReference type="FunFam" id="1.10.287.4070:FF:000003">
    <property type="entry name" value="U4/U6 small nuclear ribonucleoprotein PRP31"/>
    <property type="match status" value="1"/>
</dbReference>
<dbReference type="Gene3D" id="1.10.246.90">
    <property type="entry name" value="Nop domain"/>
    <property type="match status" value="1"/>
</dbReference>
<dbReference type="InterPro" id="IPR042239">
    <property type="entry name" value="Nop_C"/>
</dbReference>
<dbReference type="Pfam" id="PF01798">
    <property type="entry name" value="Nop"/>
    <property type="match status" value="1"/>
</dbReference>
<dbReference type="PROSITE" id="PS51358">
    <property type="entry name" value="NOP"/>
    <property type="match status" value="1"/>
</dbReference>
<accession>A0A1Y2LQ90</accession>
<dbReference type="InterPro" id="IPR036070">
    <property type="entry name" value="Nop_dom_sf"/>
</dbReference>
<feature type="compositionally biased region" description="Basic and acidic residues" evidence="9">
    <location>
        <begin position="511"/>
        <end position="529"/>
    </location>
</feature>
<evidence type="ECO:0000256" key="5">
    <source>
        <dbReference type="ARBA" id="ARBA00022884"/>
    </source>
</evidence>
<dbReference type="InParanoid" id="A0A1Y2LQ90"/>
<dbReference type="GO" id="GO:0046540">
    <property type="term" value="C:U4/U6 x U5 tri-snRNP complex"/>
    <property type="evidence" value="ECO:0007669"/>
    <property type="project" value="EnsemblFungi"/>
</dbReference>
<feature type="compositionally biased region" description="Acidic residues" evidence="9">
    <location>
        <begin position="15"/>
        <end position="25"/>
    </location>
</feature>
<dbReference type="SUPFAM" id="SSF89124">
    <property type="entry name" value="Nop domain"/>
    <property type="match status" value="1"/>
</dbReference>
<feature type="compositionally biased region" description="Basic residues" evidence="9">
    <location>
        <begin position="378"/>
        <end position="388"/>
    </location>
</feature>
<dbReference type="InterPro" id="IPR012976">
    <property type="entry name" value="NOSIC"/>
</dbReference>
<dbReference type="GO" id="GO:0000244">
    <property type="term" value="P:spliceosomal tri-snRNP complex assembly"/>
    <property type="evidence" value="ECO:0007669"/>
    <property type="project" value="InterPro"/>
</dbReference>
<dbReference type="InterPro" id="IPR019175">
    <property type="entry name" value="Prp31_C"/>
</dbReference>
<evidence type="ECO:0000259" key="10">
    <source>
        <dbReference type="PROSITE" id="PS51358"/>
    </source>
</evidence>
<dbReference type="Proteomes" id="UP000193240">
    <property type="component" value="Unassembled WGS sequence"/>
</dbReference>
<keyword evidence="3" id="KW-0507">mRNA processing</keyword>
<evidence type="ECO:0000256" key="8">
    <source>
        <dbReference type="ARBA" id="ARBA00023274"/>
    </source>
</evidence>
<name>A0A1Y2LQ90_EPING</name>
<dbReference type="GO" id="GO:0045292">
    <property type="term" value="P:mRNA cis splicing, via spliceosome"/>
    <property type="evidence" value="ECO:0007669"/>
    <property type="project" value="EnsemblFungi"/>
</dbReference>